<organism evidence="2 3">
    <name type="scientific">Brassica napus</name>
    <name type="common">Rape</name>
    <dbReference type="NCBI Taxonomy" id="3708"/>
    <lineage>
        <taxon>Eukaryota</taxon>
        <taxon>Viridiplantae</taxon>
        <taxon>Streptophyta</taxon>
        <taxon>Embryophyta</taxon>
        <taxon>Tracheophyta</taxon>
        <taxon>Spermatophyta</taxon>
        <taxon>Magnoliopsida</taxon>
        <taxon>eudicotyledons</taxon>
        <taxon>Gunneridae</taxon>
        <taxon>Pentapetalae</taxon>
        <taxon>rosids</taxon>
        <taxon>malvids</taxon>
        <taxon>Brassicales</taxon>
        <taxon>Brassicaceae</taxon>
        <taxon>Brassiceae</taxon>
        <taxon>Brassica</taxon>
    </lineage>
</organism>
<evidence type="ECO:0000259" key="1">
    <source>
        <dbReference type="Pfam" id="PF05695"/>
    </source>
</evidence>
<dbReference type="Proteomes" id="UP000824890">
    <property type="component" value="Unassembled WGS sequence"/>
</dbReference>
<comment type="caution">
    <text evidence="2">The sequence shown here is derived from an EMBL/GenBank/DDBJ whole genome shotgun (WGS) entry which is preliminary data.</text>
</comment>
<protein>
    <recommendedName>
        <fullName evidence="1">Ycf2 N-terminal domain-containing protein</fullName>
    </recommendedName>
</protein>
<gene>
    <name evidence="2" type="ORF">HID58_096033</name>
</gene>
<sequence length="626" mass="73958">RIVREIKNSHYFLDSWTQLNSVGSFIHIFFHQNYPTLRNHRVQQATIFHDQGCSTILSSGPSISLIVSLLYFTKGKKRSLRAVSGIEREYRVLPITKKCVSCLNLTEFAVVEDWIGKKRKRGIFVCKISNETVAGIDISFKEKDIKYLEFLFYSKFSEDWICYLMFAFRVKKYQLKWRVSSKQQGAGSTIPSNDIEHVSHLFSRNKRAISLQNCAQFHMWPIPQDLFVVGGKNPHESDFLRKISRENWIWLDNVWLVNKDRFFSKKDRFFGILPYSNGRKRDRIRPIPKYLSDIPQCPGYSRNRSNFIWVRILLRGPLGIRIVEERTRCFLLSLPGDRKIKKNRIVNIFKILRIYNIPSQFILFHSDLDVIRFPKDELDMEDQKIGSGSPAEFFEDPKPKRVVFASNNIMEANYNEKIRSTTFIEFEKESEEMIQMVQWSKNFQEHLTNISFSERKSRFQVVFDRLCINQYSIDWSEFREIPIHRSEIHIYELKVPKRSTLQSVSSNRSFKKLKPFLLDDHNTSQKSKFLINGGTISPFLFNKIPKWMIDSFHTRRIAGNLLITRIPILHRIPRSRQWLNPWKPFQRSSLISSFSKANRLRFLNNPHHSASIVTKDSLFMWKGPSQ</sequence>
<evidence type="ECO:0000313" key="3">
    <source>
        <dbReference type="Proteomes" id="UP000824890"/>
    </source>
</evidence>
<proteinExistence type="predicted"/>
<reference evidence="2 3" key="1">
    <citation type="submission" date="2021-05" db="EMBL/GenBank/DDBJ databases">
        <title>Genome Assembly of Synthetic Allotetraploid Brassica napus Reveals Homoeologous Exchanges between Subgenomes.</title>
        <authorList>
            <person name="Davis J.T."/>
        </authorList>
    </citation>
    <scope>NUCLEOTIDE SEQUENCE [LARGE SCALE GENOMIC DNA]</scope>
    <source>
        <strain evidence="3">cv. Da-Ae</strain>
        <tissue evidence="2">Seedling</tissue>
    </source>
</reference>
<dbReference type="InterPro" id="IPR056777">
    <property type="entry name" value="Ycf2_N"/>
</dbReference>
<feature type="domain" description="Ycf2 N-terminal" evidence="1">
    <location>
        <begin position="158"/>
        <end position="267"/>
    </location>
</feature>
<keyword evidence="3" id="KW-1185">Reference proteome</keyword>
<evidence type="ECO:0000313" key="2">
    <source>
        <dbReference type="EMBL" id="KAH0849850.1"/>
    </source>
</evidence>
<name>A0ABQ7X1M8_BRANA</name>
<dbReference type="Pfam" id="PF05695">
    <property type="entry name" value="Ycf2"/>
    <property type="match status" value="4"/>
</dbReference>
<feature type="domain" description="Ycf2 N-terminal" evidence="1">
    <location>
        <begin position="478"/>
        <end position="614"/>
    </location>
</feature>
<feature type="domain" description="Ycf2 N-terminal" evidence="1">
    <location>
        <begin position="64"/>
        <end position="154"/>
    </location>
</feature>
<dbReference type="EMBL" id="JAGKQM010002294">
    <property type="protein sequence ID" value="KAH0849850.1"/>
    <property type="molecule type" value="Genomic_DNA"/>
</dbReference>
<feature type="domain" description="Ycf2 N-terminal" evidence="1">
    <location>
        <begin position="2"/>
        <end position="33"/>
    </location>
</feature>
<feature type="non-terminal residue" evidence="2">
    <location>
        <position position="1"/>
    </location>
</feature>
<accession>A0ABQ7X1M8</accession>